<proteinExistence type="predicted"/>
<evidence type="ECO:0000313" key="2">
    <source>
        <dbReference type="Proteomes" id="UP000321570"/>
    </source>
</evidence>
<dbReference type="EMBL" id="CABIJS010000111">
    <property type="protein sequence ID" value="VUZ43119.1"/>
    <property type="molecule type" value="Genomic_DNA"/>
</dbReference>
<keyword evidence="2" id="KW-1185">Reference proteome</keyword>
<name>A0A564Y840_HYMDI</name>
<feature type="non-terminal residue" evidence="1">
    <location>
        <position position="1"/>
    </location>
</feature>
<protein>
    <submittedName>
        <fullName evidence="1">Uncharacterized protein</fullName>
    </submittedName>
</protein>
<reference evidence="1 2" key="1">
    <citation type="submission" date="2019-07" db="EMBL/GenBank/DDBJ databases">
        <authorList>
            <person name="Jastrzebski P J."/>
            <person name="Paukszto L."/>
            <person name="Jastrzebski P J."/>
        </authorList>
    </citation>
    <scope>NUCLEOTIDE SEQUENCE [LARGE SCALE GENOMIC DNA]</scope>
    <source>
        <strain evidence="1 2">WMS-il1</strain>
    </source>
</reference>
<evidence type="ECO:0000313" key="1">
    <source>
        <dbReference type="EMBL" id="VUZ43119.1"/>
    </source>
</evidence>
<accession>A0A564Y840</accession>
<dbReference type="Proteomes" id="UP000321570">
    <property type="component" value="Unassembled WGS sequence"/>
</dbReference>
<sequence length="107" mass="11958">YFTIQQIKPSWSELFVIAKSSVLSGLQVVDIATMRIGDYGSSPCVIQIMTDGIHKIAHIIWAHRVTFFSDHNIVLTTSLHMLSFNLDLHILLRGRIALTLRGIALNG</sequence>
<gene>
    <name evidence="1" type="ORF">WMSIL1_LOCUS3727</name>
</gene>
<dbReference type="AlphaFoldDB" id="A0A564Y840"/>
<organism evidence="1 2">
    <name type="scientific">Hymenolepis diminuta</name>
    <name type="common">Rat tapeworm</name>
    <dbReference type="NCBI Taxonomy" id="6216"/>
    <lineage>
        <taxon>Eukaryota</taxon>
        <taxon>Metazoa</taxon>
        <taxon>Spiralia</taxon>
        <taxon>Lophotrochozoa</taxon>
        <taxon>Platyhelminthes</taxon>
        <taxon>Cestoda</taxon>
        <taxon>Eucestoda</taxon>
        <taxon>Cyclophyllidea</taxon>
        <taxon>Hymenolepididae</taxon>
        <taxon>Hymenolepis</taxon>
    </lineage>
</organism>